<dbReference type="SUPFAM" id="SSF53448">
    <property type="entry name" value="Nucleotide-diphospho-sugar transferases"/>
    <property type="match status" value="2"/>
</dbReference>
<dbReference type="CDD" id="cd04186">
    <property type="entry name" value="GT_2_like_c"/>
    <property type="match status" value="1"/>
</dbReference>
<sequence>MQKITIVIVHWNTPESLKKQIDKLSSSQDIQIVVVDNHSQKSLSWLKARSPSVTLIENEINRGYAFACNQGAAIAEGKWLLFLNPDVEIDPGQVFQLIDLACNEDLLAASPVPGSDDYHKPIPTLLSLLAEFSPLGKILPKKNVSDPKTLTGGCLLIKSKLLKKLGGWDERFFLWFEDSDLTLRLLKNGYKIGWLPIDVKHAGGTTFSMLDDQFKRDIFFSSMDVFAKKHFSLIGQFVVQVIKNHYTKRKLLPRLDNTTNITLPNLEQDLLHSFFEQNKHLLFSTPGVEWIVVTSGMKSTDFFTWKKEFPLIRLIPIERNRGFASTVNIGFHASAGRWVGTVNDDVKLTQDWLVRLLSCVDTETGSINPLIYKEDNTIESSGITILKKGKAIPLTSATSREVDATNAAAVLYNKEVLNKVGLFDEKFGSYLEDIDLSLRIKRAGYKNIICPEAKVVHAGQSTSKHIGSKKNVYDFRNWIFVIIKNWTLQDLVLNFPAIFLERLRNLSGISKSL</sequence>
<dbReference type="PANTHER" id="PTHR43179:SF7">
    <property type="entry name" value="RHAMNOSYLTRANSFERASE WBBL"/>
    <property type="match status" value="1"/>
</dbReference>
<dbReference type="InterPro" id="IPR001173">
    <property type="entry name" value="Glyco_trans_2-like"/>
</dbReference>
<dbReference type="Proteomes" id="UP000177026">
    <property type="component" value="Unassembled WGS sequence"/>
</dbReference>
<evidence type="ECO:0000313" key="2">
    <source>
        <dbReference type="EMBL" id="OGK21516.1"/>
    </source>
</evidence>
<accession>A0A1F7GSC6</accession>
<dbReference type="Pfam" id="PF13641">
    <property type="entry name" value="Glyco_tranf_2_3"/>
    <property type="match status" value="1"/>
</dbReference>
<dbReference type="EMBL" id="MFZI01000016">
    <property type="protein sequence ID" value="OGK21516.1"/>
    <property type="molecule type" value="Genomic_DNA"/>
</dbReference>
<dbReference type="GO" id="GO:0016757">
    <property type="term" value="F:glycosyltransferase activity"/>
    <property type="evidence" value="ECO:0007669"/>
    <property type="project" value="UniProtKB-KW"/>
</dbReference>
<dbReference type="PANTHER" id="PTHR43179">
    <property type="entry name" value="RHAMNOSYLTRANSFERASE WBBL"/>
    <property type="match status" value="1"/>
</dbReference>
<protein>
    <recommendedName>
        <fullName evidence="1">Glycosyltransferase 2-like domain-containing protein</fullName>
    </recommendedName>
</protein>
<proteinExistence type="predicted"/>
<evidence type="ECO:0000313" key="3">
    <source>
        <dbReference type="Proteomes" id="UP000177026"/>
    </source>
</evidence>
<evidence type="ECO:0000259" key="1">
    <source>
        <dbReference type="Pfam" id="PF00535"/>
    </source>
</evidence>
<dbReference type="Gene3D" id="3.90.550.10">
    <property type="entry name" value="Spore Coat Polysaccharide Biosynthesis Protein SpsA, Chain A"/>
    <property type="match status" value="2"/>
</dbReference>
<dbReference type="InterPro" id="IPR029044">
    <property type="entry name" value="Nucleotide-diphossugar_trans"/>
</dbReference>
<gene>
    <name evidence="2" type="ORF">A2866_06495</name>
</gene>
<feature type="domain" description="Glycosyltransferase 2-like" evidence="1">
    <location>
        <begin position="5"/>
        <end position="165"/>
    </location>
</feature>
<organism evidence="2 3">
    <name type="scientific">Candidatus Roizmanbacteria bacterium RIFCSPHIGHO2_01_FULL_39_8</name>
    <dbReference type="NCBI Taxonomy" id="1802033"/>
    <lineage>
        <taxon>Bacteria</taxon>
        <taxon>Candidatus Roizmaniibacteriota</taxon>
    </lineage>
</organism>
<reference evidence="2 3" key="1">
    <citation type="journal article" date="2016" name="Nat. Commun.">
        <title>Thousands of microbial genomes shed light on interconnected biogeochemical processes in an aquifer system.</title>
        <authorList>
            <person name="Anantharaman K."/>
            <person name="Brown C.T."/>
            <person name="Hug L.A."/>
            <person name="Sharon I."/>
            <person name="Castelle C.J."/>
            <person name="Probst A.J."/>
            <person name="Thomas B.C."/>
            <person name="Singh A."/>
            <person name="Wilkins M.J."/>
            <person name="Karaoz U."/>
            <person name="Brodie E.L."/>
            <person name="Williams K.H."/>
            <person name="Hubbard S.S."/>
            <person name="Banfield J.F."/>
        </authorList>
    </citation>
    <scope>NUCLEOTIDE SEQUENCE [LARGE SCALE GENOMIC DNA]</scope>
</reference>
<dbReference type="Pfam" id="PF00535">
    <property type="entry name" value="Glycos_transf_2"/>
    <property type="match status" value="1"/>
</dbReference>
<comment type="caution">
    <text evidence="2">The sequence shown here is derived from an EMBL/GenBank/DDBJ whole genome shotgun (WGS) entry which is preliminary data.</text>
</comment>
<name>A0A1F7GSC6_9BACT</name>
<dbReference type="AlphaFoldDB" id="A0A1F7GSC6"/>